<gene>
    <name evidence="3" type="ORF">BD289DRAFT_479236</name>
</gene>
<dbReference type="STRING" id="2025994.A0A2T3AJM5"/>
<dbReference type="CDD" id="cd07389">
    <property type="entry name" value="MPP_PhoD"/>
    <property type="match status" value="1"/>
</dbReference>
<keyword evidence="4" id="KW-1185">Reference proteome</keyword>
<evidence type="ECO:0000259" key="2">
    <source>
        <dbReference type="Pfam" id="PF09423"/>
    </source>
</evidence>
<dbReference type="Pfam" id="PF09423">
    <property type="entry name" value="PhoD"/>
    <property type="match status" value="1"/>
</dbReference>
<protein>
    <submittedName>
        <fullName evidence="3">Alkaline phosphatase family protein</fullName>
    </submittedName>
</protein>
<dbReference type="InterPro" id="IPR052900">
    <property type="entry name" value="Phospholipid_Metab_Enz"/>
</dbReference>
<dbReference type="InterPro" id="IPR038607">
    <property type="entry name" value="PhoD-like_sf"/>
</dbReference>
<evidence type="ECO:0000256" key="1">
    <source>
        <dbReference type="SAM" id="Phobius"/>
    </source>
</evidence>
<dbReference type="Gene3D" id="3.60.21.70">
    <property type="entry name" value="PhoD-like phosphatase"/>
    <property type="match status" value="1"/>
</dbReference>
<sequence>MSLQTKAATASSVALRLSSYFFLRWGLLPPIAPVIFTLFVIYLPSFLSTLWNSLQDEQVVQGTEIRVKDVIINGSSDGAVDHEVDDGGDDIVVEELEITESIVARQPAVSSWYSLVTGMPNPRSLALSMLTLLVNVACVTMVADRVYSEHWITNDDLSFIRLGYVSDSEAKLLVREPDQSKMPVTVQVRLKDPLPPFDTTIWQTVGGIRWTSNATDYTAIVTVPAAHREQRTYEWQSSNGHSGEFTSAPGPGHYPSKFDGKFTFLSTSCIVNRLPYSPLDHPLSIPGMRHLSKRLPSLGAQFMLFLGDFIYVDVPKWWGTDVTDYRQKYRAVYASPEWPEVGQNLSWIHVLDDHEIKNDWDKNETGIYEAAVEPWHHYQTSVNPPAVKRLTPAGTKSGGVTWFEFTQGPASFFMLDTRSYRSNNKIPYTDTTKTMLGPDQLADLIAFLQRPEPKGVQWKIIASSVPFTKNWPVNKQDTWGGFMAERQKILEVMWDTAARGVGVVILSGDRHEFAATKFPPPADSAKWNETATVYEFSASPLSQFYSPISTYKQTDDEDVEIKYIHNGNSKFGAITIEKVPDTDKSTLSYQLFVDGLEAWNTTILSPERTSAIKNTGSFWEHLTGAF</sequence>
<dbReference type="InParanoid" id="A0A2T3AJM5"/>
<dbReference type="InterPro" id="IPR029052">
    <property type="entry name" value="Metallo-depent_PP-like"/>
</dbReference>
<reference evidence="3 4" key="1">
    <citation type="journal article" date="2018" name="Mycol. Prog.">
        <title>Coniella lustricola, a new species from submerged detritus.</title>
        <authorList>
            <person name="Raudabaugh D.B."/>
            <person name="Iturriaga T."/>
            <person name="Carver A."/>
            <person name="Mondo S."/>
            <person name="Pangilinan J."/>
            <person name="Lipzen A."/>
            <person name="He G."/>
            <person name="Amirebrahimi M."/>
            <person name="Grigoriev I.V."/>
            <person name="Miller A.N."/>
        </authorList>
    </citation>
    <scope>NUCLEOTIDE SEQUENCE [LARGE SCALE GENOMIC DNA]</scope>
    <source>
        <strain evidence="3 4">B22-T-1</strain>
    </source>
</reference>
<proteinExistence type="predicted"/>
<keyword evidence="1" id="KW-1133">Transmembrane helix</keyword>
<keyword evidence="1" id="KW-0472">Membrane</keyword>
<evidence type="ECO:0000313" key="3">
    <source>
        <dbReference type="EMBL" id="PSS00778.1"/>
    </source>
</evidence>
<accession>A0A2T3AJM5</accession>
<feature type="domain" description="PhoD-like phosphatase metallophosphatase" evidence="2">
    <location>
        <begin position="299"/>
        <end position="571"/>
    </location>
</feature>
<dbReference type="PANTHER" id="PTHR43606:SF2">
    <property type="entry name" value="ALKALINE PHOSPHATASE FAMILY PROTEIN (AFU_ORTHOLOGUE AFUA_5G03860)"/>
    <property type="match status" value="1"/>
</dbReference>
<name>A0A2T3AJM5_9PEZI</name>
<evidence type="ECO:0000313" key="4">
    <source>
        <dbReference type="Proteomes" id="UP000241462"/>
    </source>
</evidence>
<organism evidence="3 4">
    <name type="scientific">Coniella lustricola</name>
    <dbReference type="NCBI Taxonomy" id="2025994"/>
    <lineage>
        <taxon>Eukaryota</taxon>
        <taxon>Fungi</taxon>
        <taxon>Dikarya</taxon>
        <taxon>Ascomycota</taxon>
        <taxon>Pezizomycotina</taxon>
        <taxon>Sordariomycetes</taxon>
        <taxon>Sordariomycetidae</taxon>
        <taxon>Diaporthales</taxon>
        <taxon>Schizoparmaceae</taxon>
        <taxon>Coniella</taxon>
    </lineage>
</organism>
<dbReference type="SUPFAM" id="SSF56300">
    <property type="entry name" value="Metallo-dependent phosphatases"/>
    <property type="match status" value="1"/>
</dbReference>
<dbReference type="AlphaFoldDB" id="A0A2T3AJM5"/>
<dbReference type="EMBL" id="KZ678381">
    <property type="protein sequence ID" value="PSS00778.1"/>
    <property type="molecule type" value="Genomic_DNA"/>
</dbReference>
<keyword evidence="1" id="KW-0812">Transmembrane</keyword>
<feature type="transmembrane region" description="Helical" evidence="1">
    <location>
        <begin position="21"/>
        <end position="43"/>
    </location>
</feature>
<dbReference type="Proteomes" id="UP000241462">
    <property type="component" value="Unassembled WGS sequence"/>
</dbReference>
<dbReference type="PANTHER" id="PTHR43606">
    <property type="entry name" value="PHOSPHATASE, PUTATIVE (AFU_ORTHOLOGUE AFUA_6G08710)-RELATED"/>
    <property type="match status" value="1"/>
</dbReference>
<dbReference type="OrthoDB" id="2100241at2759"/>
<dbReference type="InterPro" id="IPR018946">
    <property type="entry name" value="PhoD-like_MPP"/>
</dbReference>